<protein>
    <submittedName>
        <fullName evidence="2">PilZ domain-containing protein</fullName>
    </submittedName>
</protein>
<reference evidence="2 3" key="1">
    <citation type="submission" date="2020-08" db="EMBL/GenBank/DDBJ databases">
        <title>Bridging the membrane lipid divide: bacteria of the FCB group superphylum have the potential to synthesize archaeal ether lipids.</title>
        <authorList>
            <person name="Villanueva L."/>
            <person name="Von Meijenfeldt F.A.B."/>
            <person name="Westbye A.B."/>
            <person name="Yadav S."/>
            <person name="Hopmans E.C."/>
            <person name="Dutilh B.E."/>
            <person name="Sinninghe Damste J.S."/>
        </authorList>
    </citation>
    <scope>NUCLEOTIDE SEQUENCE [LARGE SCALE GENOMIC DNA]</scope>
    <source>
        <strain evidence="2">NIOZ-UU47</strain>
    </source>
</reference>
<gene>
    <name evidence="2" type="ORF">H8E41_12845</name>
</gene>
<dbReference type="AlphaFoldDB" id="A0A8J6TH40"/>
<dbReference type="EMBL" id="JACNJZ010000187">
    <property type="protein sequence ID" value="MBC8318785.1"/>
    <property type="molecule type" value="Genomic_DNA"/>
</dbReference>
<dbReference type="Proteomes" id="UP000614424">
    <property type="component" value="Unassembled WGS sequence"/>
</dbReference>
<accession>A0A8J6TH40</accession>
<comment type="caution">
    <text evidence="2">The sequence shown here is derived from an EMBL/GenBank/DDBJ whole genome shotgun (WGS) entry which is preliminary data.</text>
</comment>
<evidence type="ECO:0000313" key="2">
    <source>
        <dbReference type="EMBL" id="MBC8318785.1"/>
    </source>
</evidence>
<evidence type="ECO:0000259" key="1">
    <source>
        <dbReference type="Pfam" id="PF07238"/>
    </source>
</evidence>
<dbReference type="InterPro" id="IPR009875">
    <property type="entry name" value="PilZ_domain"/>
</dbReference>
<dbReference type="GO" id="GO:0035438">
    <property type="term" value="F:cyclic-di-GMP binding"/>
    <property type="evidence" value="ECO:0007669"/>
    <property type="project" value="InterPro"/>
</dbReference>
<evidence type="ECO:0000313" key="3">
    <source>
        <dbReference type="Proteomes" id="UP000614424"/>
    </source>
</evidence>
<dbReference type="Pfam" id="PF07238">
    <property type="entry name" value="PilZ"/>
    <property type="match status" value="1"/>
</dbReference>
<organism evidence="2 3">
    <name type="scientific">Candidatus Desulfobia pelagia</name>
    <dbReference type="NCBI Taxonomy" id="2841692"/>
    <lineage>
        <taxon>Bacteria</taxon>
        <taxon>Pseudomonadati</taxon>
        <taxon>Thermodesulfobacteriota</taxon>
        <taxon>Desulfobulbia</taxon>
        <taxon>Desulfobulbales</taxon>
        <taxon>Desulfobulbaceae</taxon>
        <taxon>Candidatus Desulfobia</taxon>
    </lineage>
</organism>
<feature type="domain" description="PilZ" evidence="1">
    <location>
        <begin position="8"/>
        <end position="120"/>
    </location>
</feature>
<sequence>MKTTAQTERRHSKRQTVKSGIVALLQPDRSVEIGNIIDFNHNGLSFIIESDKCTSAIKDAMLLDILLINENIFLEHVTTSISSKRIYLNDPRLNRYHAVSRYGVKFENIESAQERQLRKLAKEICD</sequence>
<name>A0A8J6TH40_9BACT</name>
<proteinExistence type="predicted"/>